<feature type="compositionally biased region" description="Polar residues" evidence="6">
    <location>
        <begin position="190"/>
        <end position="203"/>
    </location>
</feature>
<dbReference type="Pfam" id="PF07857">
    <property type="entry name" value="TMEM144"/>
    <property type="match status" value="1"/>
</dbReference>
<feature type="transmembrane region" description="Helical" evidence="7">
    <location>
        <begin position="352"/>
        <end position="371"/>
    </location>
</feature>
<dbReference type="InterPro" id="IPR010651">
    <property type="entry name" value="Sugar_transport"/>
</dbReference>
<dbReference type="PANTHER" id="PTHR16119">
    <property type="entry name" value="TRANSMEMBRANE PROTEIN 144"/>
    <property type="match status" value="1"/>
</dbReference>
<dbReference type="PANTHER" id="PTHR16119:SF22">
    <property type="entry name" value="EAMA DOMAIN-CONTAINING PROTEIN"/>
    <property type="match status" value="1"/>
</dbReference>
<organism evidence="8 9">
    <name type="scientific">Diacronema lutheri</name>
    <name type="common">Unicellular marine alga</name>
    <name type="synonym">Monochrysis lutheri</name>
    <dbReference type="NCBI Taxonomy" id="2081491"/>
    <lineage>
        <taxon>Eukaryota</taxon>
        <taxon>Haptista</taxon>
        <taxon>Haptophyta</taxon>
        <taxon>Pavlovophyceae</taxon>
        <taxon>Pavlovales</taxon>
        <taxon>Pavlovaceae</taxon>
        <taxon>Diacronema</taxon>
    </lineage>
</organism>
<dbReference type="InterPro" id="IPR012435">
    <property type="entry name" value="TMEM144"/>
</dbReference>
<evidence type="ECO:0000256" key="4">
    <source>
        <dbReference type="ARBA" id="ARBA00022989"/>
    </source>
</evidence>
<gene>
    <name evidence="8" type="ORF">KFE25_005306</name>
</gene>
<evidence type="ECO:0000313" key="8">
    <source>
        <dbReference type="EMBL" id="KAG8465736.1"/>
    </source>
</evidence>
<comment type="caution">
    <text evidence="8">The sequence shown here is derived from an EMBL/GenBank/DDBJ whole genome shotgun (WGS) entry which is preliminary data.</text>
</comment>
<evidence type="ECO:0000256" key="5">
    <source>
        <dbReference type="ARBA" id="ARBA00023136"/>
    </source>
</evidence>
<feature type="transmembrane region" description="Helical" evidence="7">
    <location>
        <begin position="291"/>
        <end position="309"/>
    </location>
</feature>
<feature type="region of interest" description="Disordered" evidence="6">
    <location>
        <begin position="165"/>
        <end position="239"/>
    </location>
</feature>
<feature type="transmembrane region" description="Helical" evidence="7">
    <location>
        <begin position="130"/>
        <end position="153"/>
    </location>
</feature>
<evidence type="ECO:0000313" key="9">
    <source>
        <dbReference type="Proteomes" id="UP000751190"/>
    </source>
</evidence>
<accession>A0A8J5XJL5</accession>
<feature type="transmembrane region" description="Helical" evidence="7">
    <location>
        <begin position="391"/>
        <end position="411"/>
    </location>
</feature>
<evidence type="ECO:0000256" key="7">
    <source>
        <dbReference type="SAM" id="Phobius"/>
    </source>
</evidence>
<evidence type="ECO:0000256" key="6">
    <source>
        <dbReference type="SAM" id="MobiDB-lite"/>
    </source>
</evidence>
<dbReference type="EMBL" id="JAGTXO010000009">
    <property type="protein sequence ID" value="KAG8465736.1"/>
    <property type="molecule type" value="Genomic_DNA"/>
</dbReference>
<protein>
    <submittedName>
        <fullName evidence="8">Uncharacterized protein</fullName>
    </submittedName>
</protein>
<keyword evidence="5 7" id="KW-0472">Membrane</keyword>
<evidence type="ECO:0000256" key="1">
    <source>
        <dbReference type="ARBA" id="ARBA00004141"/>
    </source>
</evidence>
<feature type="compositionally biased region" description="Basic and acidic residues" evidence="6">
    <location>
        <begin position="168"/>
        <end position="189"/>
    </location>
</feature>
<comment type="similarity">
    <text evidence="2">Belongs to the TMEM144 family.</text>
</comment>
<evidence type="ECO:0000256" key="2">
    <source>
        <dbReference type="ARBA" id="ARBA00005731"/>
    </source>
</evidence>
<proteinExistence type="inferred from homology"/>
<dbReference type="Proteomes" id="UP000751190">
    <property type="component" value="Unassembled WGS sequence"/>
</dbReference>
<comment type="subcellular location">
    <subcellularLocation>
        <location evidence="1">Membrane</location>
        <topology evidence="1">Multi-pass membrane protein</topology>
    </subcellularLocation>
</comment>
<feature type="transmembrane region" description="Helical" evidence="7">
    <location>
        <begin position="36"/>
        <end position="57"/>
    </location>
</feature>
<keyword evidence="9" id="KW-1185">Reference proteome</keyword>
<name>A0A8J5XJL5_DIALT</name>
<sequence length="450" mass="44449">MSAAGFAAAVAAAVFNGSFAAFAKLPAVRRSGIDPVFFNGLCCAGVALSSCAAVAWLRVEGAAVELSAYGALAGSLFVFAGLFSFVAVPLVGLGVAQGVWGGSAIFVSFAWGTLGPAALRAPLVSLPLSVVALLLLSAGVVGIALNGAIAASLSSPQRAESLLDDAQGEEHDGDVHSSHAHGRPDHAPSERTSGMRAQQGQAEQQRHGWDEPPSQPCANSLDDAPARETAAAPRCGASATSRLATAGGTSRLATAGGTVALRSALAHADDAGRPSDGTAEAGAHAAWHRRAAGTASALLVGLFGGSVLVPSKFAPPEVSGFALLPSFGLGALCASTLVCVAYAVACRCRGEPVLLGGRAALAAGLASGVVWNAGNACAIYAMGDGGLNYGVAYPLVQCALLVSGLLGICAFGEIREPLAIGIFFTAAVVLVAGGALLGFAGPGGVGKKSP</sequence>
<dbReference type="OMA" id="GNFMGYS"/>
<feature type="transmembrane region" description="Helical" evidence="7">
    <location>
        <begin position="69"/>
        <end position="91"/>
    </location>
</feature>
<dbReference type="AlphaFoldDB" id="A0A8J5XJL5"/>
<keyword evidence="3 7" id="KW-0812">Transmembrane</keyword>
<feature type="transmembrane region" description="Helical" evidence="7">
    <location>
        <begin position="418"/>
        <end position="440"/>
    </location>
</feature>
<dbReference type="GO" id="GO:0016020">
    <property type="term" value="C:membrane"/>
    <property type="evidence" value="ECO:0007669"/>
    <property type="project" value="UniProtKB-SubCell"/>
</dbReference>
<keyword evidence="4 7" id="KW-1133">Transmembrane helix</keyword>
<feature type="transmembrane region" description="Helical" evidence="7">
    <location>
        <begin position="321"/>
        <end position="345"/>
    </location>
</feature>
<evidence type="ECO:0000256" key="3">
    <source>
        <dbReference type="ARBA" id="ARBA00022692"/>
    </source>
</evidence>
<reference evidence="8" key="1">
    <citation type="submission" date="2021-05" db="EMBL/GenBank/DDBJ databases">
        <title>The genome of the haptophyte Pavlova lutheri (Diacronema luteri, Pavlovales) - a model for lipid biosynthesis in eukaryotic algae.</title>
        <authorList>
            <person name="Hulatt C.J."/>
            <person name="Posewitz M.C."/>
        </authorList>
    </citation>
    <scope>NUCLEOTIDE SEQUENCE</scope>
    <source>
        <strain evidence="8">NIVA-4/92</strain>
    </source>
</reference>
<dbReference type="GO" id="GO:0015144">
    <property type="term" value="F:carbohydrate transmembrane transporter activity"/>
    <property type="evidence" value="ECO:0007669"/>
    <property type="project" value="InterPro"/>
</dbReference>
<dbReference type="OrthoDB" id="329822at2759"/>